<organism evidence="1">
    <name type="scientific">uncultured Caudovirales phage</name>
    <dbReference type="NCBI Taxonomy" id="2100421"/>
    <lineage>
        <taxon>Viruses</taxon>
        <taxon>Duplodnaviria</taxon>
        <taxon>Heunggongvirae</taxon>
        <taxon>Uroviricota</taxon>
        <taxon>Caudoviricetes</taxon>
        <taxon>Peduoviridae</taxon>
        <taxon>Maltschvirus</taxon>
        <taxon>Maltschvirus maltsch</taxon>
    </lineage>
</organism>
<dbReference type="Pfam" id="PF24175">
    <property type="entry name" value="SU10_adaptor"/>
    <property type="match status" value="1"/>
</dbReference>
<dbReference type="EMBL" id="LR798278">
    <property type="protein sequence ID" value="CAB5220121.1"/>
    <property type="molecule type" value="Genomic_DNA"/>
</dbReference>
<evidence type="ECO:0000313" key="1">
    <source>
        <dbReference type="EMBL" id="CAB5220121.1"/>
    </source>
</evidence>
<gene>
    <name evidence="1" type="ORF">UFOVP239_58</name>
</gene>
<sequence length="211" mass="24130">MTTPSWVMTYDSLNSIVLEYLERKDTAVVNAIPTFISLAEFEIAQEIKTLGQLQVAQATMSPSNPLLQKPARWRKTVSMNVTVNGVIQPVLLRKYEYLKNYWPDSTQTDVPLYYADTDWDHWYLAPTPAQAYSFEVLYYERIAPLSSTNQTNWLTQNAPNAMLFGTLLQAMPFLKNDQRAIFQQKYTESIQSLKAEDVSRVGDRQSVAVDS</sequence>
<reference evidence="1" key="1">
    <citation type="submission" date="2020-05" db="EMBL/GenBank/DDBJ databases">
        <authorList>
            <person name="Chiriac C."/>
            <person name="Salcher M."/>
            <person name="Ghai R."/>
            <person name="Kavagutti S V."/>
        </authorList>
    </citation>
    <scope>NUCLEOTIDE SEQUENCE</scope>
</reference>
<name>A0A6J7WPZ2_9CAUD</name>
<dbReference type="InterPro" id="IPR056209">
    <property type="entry name" value="SU10_adaptor"/>
</dbReference>
<accession>A0A6J7WPZ2</accession>
<proteinExistence type="predicted"/>
<protein>
    <submittedName>
        <fullName evidence="1">Uncharacterized protein</fullName>
    </submittedName>
</protein>